<proteinExistence type="predicted"/>
<accession>A0A4Y7PI68</accession>
<organism evidence="1 2">
    <name type="scientific">Rickenella mellea</name>
    <dbReference type="NCBI Taxonomy" id="50990"/>
    <lineage>
        <taxon>Eukaryota</taxon>
        <taxon>Fungi</taxon>
        <taxon>Dikarya</taxon>
        <taxon>Basidiomycota</taxon>
        <taxon>Agaricomycotina</taxon>
        <taxon>Agaricomycetes</taxon>
        <taxon>Hymenochaetales</taxon>
        <taxon>Rickenellaceae</taxon>
        <taxon>Rickenella</taxon>
    </lineage>
</organism>
<dbReference type="VEuPathDB" id="FungiDB:BD410DRAFT_796617"/>
<sequence length="72" mass="8165">MFAHLYRRRCAAFRWLRGTSVLLEPSSGECPQPPQAILVLTCGINKNLASARQSSTPTFFMGYRYRLGGRRT</sequence>
<dbReference type="Proteomes" id="UP000294933">
    <property type="component" value="Unassembled WGS sequence"/>
</dbReference>
<gene>
    <name evidence="1" type="ORF">BD410DRAFT_796617</name>
</gene>
<protein>
    <submittedName>
        <fullName evidence="1">Uncharacterized protein</fullName>
    </submittedName>
</protein>
<dbReference type="EMBL" id="ML170287">
    <property type="protein sequence ID" value="TDL15173.1"/>
    <property type="molecule type" value="Genomic_DNA"/>
</dbReference>
<reference evidence="1 2" key="1">
    <citation type="submission" date="2018-06" db="EMBL/GenBank/DDBJ databases">
        <title>A transcriptomic atlas of mushroom development highlights an independent origin of complex multicellularity.</title>
        <authorList>
            <consortium name="DOE Joint Genome Institute"/>
            <person name="Krizsan K."/>
            <person name="Almasi E."/>
            <person name="Merenyi Z."/>
            <person name="Sahu N."/>
            <person name="Viragh M."/>
            <person name="Koszo T."/>
            <person name="Mondo S."/>
            <person name="Kiss B."/>
            <person name="Balint B."/>
            <person name="Kues U."/>
            <person name="Barry K."/>
            <person name="Hegedus J.C."/>
            <person name="Henrissat B."/>
            <person name="Johnson J."/>
            <person name="Lipzen A."/>
            <person name="Ohm R."/>
            <person name="Nagy I."/>
            <person name="Pangilinan J."/>
            <person name="Yan J."/>
            <person name="Xiong Y."/>
            <person name="Grigoriev I.V."/>
            <person name="Hibbett D.S."/>
            <person name="Nagy L.G."/>
        </authorList>
    </citation>
    <scope>NUCLEOTIDE SEQUENCE [LARGE SCALE GENOMIC DNA]</scope>
    <source>
        <strain evidence="1 2">SZMC22713</strain>
    </source>
</reference>
<evidence type="ECO:0000313" key="2">
    <source>
        <dbReference type="Proteomes" id="UP000294933"/>
    </source>
</evidence>
<dbReference type="AlphaFoldDB" id="A0A4Y7PI68"/>
<evidence type="ECO:0000313" key="1">
    <source>
        <dbReference type="EMBL" id="TDL15173.1"/>
    </source>
</evidence>
<keyword evidence="2" id="KW-1185">Reference proteome</keyword>
<name>A0A4Y7PI68_9AGAM</name>